<name>A0A8T1UJ54_9STRA</name>
<evidence type="ECO:0000256" key="10">
    <source>
        <dbReference type="SAM" id="Phobius"/>
    </source>
</evidence>
<dbReference type="InterPro" id="IPR001300">
    <property type="entry name" value="Peptidase_C2_calpain_cat"/>
</dbReference>
<feature type="transmembrane region" description="Helical" evidence="10">
    <location>
        <begin position="1683"/>
        <end position="1702"/>
    </location>
</feature>
<feature type="region of interest" description="Disordered" evidence="9">
    <location>
        <begin position="808"/>
        <end position="837"/>
    </location>
</feature>
<feature type="transmembrane region" description="Helical" evidence="10">
    <location>
        <begin position="1779"/>
        <end position="1799"/>
    </location>
</feature>
<dbReference type="PANTHER" id="PTHR10183">
    <property type="entry name" value="CALPAIN"/>
    <property type="match status" value="1"/>
</dbReference>
<feature type="region of interest" description="Disordered" evidence="9">
    <location>
        <begin position="2629"/>
        <end position="2694"/>
    </location>
</feature>
<feature type="region of interest" description="Disordered" evidence="9">
    <location>
        <begin position="1515"/>
        <end position="1540"/>
    </location>
</feature>
<dbReference type="VEuPathDB" id="FungiDB:PC110_g353"/>
<dbReference type="InterPro" id="IPR022684">
    <property type="entry name" value="Calpain_cysteine_protease"/>
</dbReference>
<evidence type="ECO:0000259" key="11">
    <source>
        <dbReference type="PROSITE" id="PS50004"/>
    </source>
</evidence>
<feature type="region of interest" description="Disordered" evidence="9">
    <location>
        <begin position="1435"/>
        <end position="1464"/>
    </location>
</feature>
<proteinExistence type="inferred from homology"/>
<keyword evidence="4" id="KW-0808">Transferase</keyword>
<dbReference type="InterPro" id="IPR011610">
    <property type="entry name" value="SAM_mthyl_Trfase_ML2640-like"/>
</dbReference>
<feature type="transmembrane region" description="Helical" evidence="10">
    <location>
        <begin position="868"/>
        <end position="889"/>
    </location>
</feature>
<keyword evidence="10" id="KW-1133">Transmembrane helix</keyword>
<dbReference type="CDD" id="cd00044">
    <property type="entry name" value="CysPc"/>
    <property type="match status" value="1"/>
</dbReference>
<comment type="similarity">
    <text evidence="1">Belongs to the peptidase C2 family.</text>
</comment>
<feature type="region of interest" description="Disordered" evidence="9">
    <location>
        <begin position="1"/>
        <end position="28"/>
    </location>
</feature>
<evidence type="ECO:0000259" key="13">
    <source>
        <dbReference type="PROSITE" id="PS50203"/>
    </source>
</evidence>
<comment type="caution">
    <text evidence="8">Lacks conserved residue(s) required for the propagation of feature annotation.</text>
</comment>
<dbReference type="Pfam" id="PF00648">
    <property type="entry name" value="Peptidase_C2"/>
    <property type="match status" value="1"/>
</dbReference>
<evidence type="ECO:0000256" key="8">
    <source>
        <dbReference type="PROSITE-ProRule" id="PRU00239"/>
    </source>
</evidence>
<feature type="active site" evidence="7">
    <location>
        <position position="2343"/>
    </location>
</feature>
<evidence type="ECO:0000256" key="5">
    <source>
        <dbReference type="ARBA" id="ARBA00022801"/>
    </source>
</evidence>
<dbReference type="PANTHER" id="PTHR10183:SF379">
    <property type="entry name" value="CALPAIN-5"/>
    <property type="match status" value="1"/>
</dbReference>
<feature type="transmembrane region" description="Helical" evidence="10">
    <location>
        <begin position="935"/>
        <end position="954"/>
    </location>
</feature>
<dbReference type="Pfam" id="PF00397">
    <property type="entry name" value="WW"/>
    <property type="match status" value="1"/>
</dbReference>
<dbReference type="PROSITE" id="PS50004">
    <property type="entry name" value="C2"/>
    <property type="match status" value="1"/>
</dbReference>
<evidence type="ECO:0000256" key="7">
    <source>
        <dbReference type="PIRSR" id="PIRSR622684-1"/>
    </source>
</evidence>
<feature type="transmembrane region" description="Helical" evidence="10">
    <location>
        <begin position="1621"/>
        <end position="1640"/>
    </location>
</feature>
<feature type="transmembrane region" description="Helical" evidence="10">
    <location>
        <begin position="1590"/>
        <end position="1609"/>
    </location>
</feature>
<dbReference type="GO" id="GO:0006508">
    <property type="term" value="P:proteolysis"/>
    <property type="evidence" value="ECO:0007669"/>
    <property type="project" value="UniProtKB-KW"/>
</dbReference>
<dbReference type="VEuPathDB" id="FungiDB:PC110_g354"/>
<feature type="transmembrane region" description="Helical" evidence="10">
    <location>
        <begin position="1149"/>
        <end position="1165"/>
    </location>
</feature>
<evidence type="ECO:0000256" key="2">
    <source>
        <dbReference type="ARBA" id="ARBA00022603"/>
    </source>
</evidence>
<dbReference type="GO" id="GO:0008168">
    <property type="term" value="F:methyltransferase activity"/>
    <property type="evidence" value="ECO:0007669"/>
    <property type="project" value="UniProtKB-KW"/>
</dbReference>
<evidence type="ECO:0000256" key="9">
    <source>
        <dbReference type="SAM" id="MobiDB-lite"/>
    </source>
</evidence>
<evidence type="ECO:0000256" key="1">
    <source>
        <dbReference type="ARBA" id="ARBA00007623"/>
    </source>
</evidence>
<keyword evidence="5" id="KW-0378">Hydrolase</keyword>
<feature type="transmembrane region" description="Helical" evidence="10">
    <location>
        <begin position="1714"/>
        <end position="1731"/>
    </location>
</feature>
<dbReference type="PROSITE" id="PS50203">
    <property type="entry name" value="CALPAIN_CAT"/>
    <property type="match status" value="1"/>
</dbReference>
<evidence type="ECO:0000256" key="4">
    <source>
        <dbReference type="ARBA" id="ARBA00022679"/>
    </source>
</evidence>
<evidence type="ECO:0000313" key="14">
    <source>
        <dbReference type="EMBL" id="KAG6962475.1"/>
    </source>
</evidence>
<feature type="transmembrane region" description="Helical" evidence="10">
    <location>
        <begin position="1228"/>
        <end position="1246"/>
    </location>
</feature>
<evidence type="ECO:0000259" key="12">
    <source>
        <dbReference type="PROSITE" id="PS50020"/>
    </source>
</evidence>
<feature type="transmembrane region" description="Helical" evidence="10">
    <location>
        <begin position="1892"/>
        <end position="1914"/>
    </location>
</feature>
<feature type="transmembrane region" description="Helical" evidence="10">
    <location>
        <begin position="966"/>
        <end position="988"/>
    </location>
</feature>
<keyword evidence="2" id="KW-0489">Methyltransferase</keyword>
<dbReference type="PROSITE" id="PS01159">
    <property type="entry name" value="WW_DOMAIN_1"/>
    <property type="match status" value="1"/>
</dbReference>
<feature type="transmembrane region" description="Helical" evidence="10">
    <location>
        <begin position="1652"/>
        <end position="1671"/>
    </location>
</feature>
<dbReference type="CDD" id="cd00030">
    <property type="entry name" value="C2"/>
    <property type="match status" value="1"/>
</dbReference>
<feature type="domain" description="WW" evidence="12">
    <location>
        <begin position="2659"/>
        <end position="2693"/>
    </location>
</feature>
<evidence type="ECO:0000256" key="6">
    <source>
        <dbReference type="ARBA" id="ARBA00022807"/>
    </source>
</evidence>
<dbReference type="SMART" id="SM00230">
    <property type="entry name" value="CysPc"/>
    <property type="match status" value="1"/>
</dbReference>
<keyword evidence="6" id="KW-0788">Thiol protease</keyword>
<dbReference type="SMART" id="SM00456">
    <property type="entry name" value="WW"/>
    <property type="match status" value="1"/>
</dbReference>
<feature type="transmembrane region" description="Helical" evidence="10">
    <location>
        <begin position="1805"/>
        <end position="1825"/>
    </location>
</feature>
<dbReference type="InterPro" id="IPR000008">
    <property type="entry name" value="C2_dom"/>
</dbReference>
<dbReference type="NCBIfam" id="TIGR00027">
    <property type="entry name" value="mthyl_TIGR00027"/>
    <property type="match status" value="1"/>
</dbReference>
<dbReference type="InterPro" id="IPR001202">
    <property type="entry name" value="WW_dom"/>
</dbReference>
<feature type="transmembrane region" description="Helical" evidence="10">
    <location>
        <begin position="1266"/>
        <end position="1284"/>
    </location>
</feature>
<dbReference type="PROSITE" id="PS50020">
    <property type="entry name" value="WW_DOMAIN_2"/>
    <property type="match status" value="1"/>
</dbReference>
<feature type="transmembrane region" description="Helical" evidence="10">
    <location>
        <begin position="761"/>
        <end position="784"/>
    </location>
</feature>
<evidence type="ECO:0000256" key="3">
    <source>
        <dbReference type="ARBA" id="ARBA00022670"/>
    </source>
</evidence>
<organism evidence="14 15">
    <name type="scientific">Phytophthora cactorum</name>
    <dbReference type="NCBI Taxonomy" id="29920"/>
    <lineage>
        <taxon>Eukaryota</taxon>
        <taxon>Sar</taxon>
        <taxon>Stramenopiles</taxon>
        <taxon>Oomycota</taxon>
        <taxon>Peronosporomycetes</taxon>
        <taxon>Peronosporales</taxon>
        <taxon>Peronosporaceae</taxon>
        <taxon>Phytophthora</taxon>
    </lineage>
</organism>
<feature type="transmembrane region" description="Helical" evidence="10">
    <location>
        <begin position="1323"/>
        <end position="1343"/>
    </location>
</feature>
<reference evidence="14" key="1">
    <citation type="submission" date="2021-01" db="EMBL/GenBank/DDBJ databases">
        <title>Phytophthora aleatoria, a newly-described species from Pinus radiata is distinct from Phytophthora cactorum isolates based on comparative genomics.</title>
        <authorList>
            <person name="Mcdougal R."/>
            <person name="Panda P."/>
            <person name="Williams N."/>
            <person name="Studholme D.J."/>
        </authorList>
    </citation>
    <scope>NUCLEOTIDE SEQUENCE</scope>
    <source>
        <strain evidence="14">NZFS 3830</strain>
    </source>
</reference>
<dbReference type="EMBL" id="JAENGZ010000307">
    <property type="protein sequence ID" value="KAG6962475.1"/>
    <property type="molecule type" value="Genomic_DNA"/>
</dbReference>
<feature type="transmembrane region" description="Helical" evidence="10">
    <location>
        <begin position="901"/>
        <end position="923"/>
    </location>
</feature>
<feature type="compositionally biased region" description="Polar residues" evidence="9">
    <location>
        <begin position="1"/>
        <end position="10"/>
    </location>
</feature>
<dbReference type="GO" id="GO:0032259">
    <property type="term" value="P:methylation"/>
    <property type="evidence" value="ECO:0007669"/>
    <property type="project" value="UniProtKB-KW"/>
</dbReference>
<evidence type="ECO:0000313" key="15">
    <source>
        <dbReference type="Proteomes" id="UP000688947"/>
    </source>
</evidence>
<feature type="compositionally biased region" description="Polar residues" evidence="9">
    <location>
        <begin position="1515"/>
        <end position="1528"/>
    </location>
</feature>
<sequence length="2694" mass="299327">MERTANSSIFVSEPVDAPRSSPASSKMQSEDFAQFTSFVDACLRAIEDAREDRLIHDPFAEPLTRQVASQLAPRLNKWQEKQPHPENFVALRGRYLDEAIAQRNPNIRQVVLLGAGLDTRVFRLESLHGCHVLEIDQSAELFEHKRAVLKDLEPKLLVDRHDYVVADLNAFNWEEGLLSSGFNPDLPTFWGLEGIMMYLTQASNLALLKTIDVLSAPGSEIWGDMSGSGLLLDDGLTLFKDVNDLYRKELGEQLFKHAEDDVFGGVFSELPWEMEVQAALVEPGTHFGREWAPTLTRTERLPVTFNFMLAKKPLADLPLVLAKYQMTRRNLQNAVAWHVVRMAAALAALLQLSRVSAQTTDSLGYPDPRYSTTQSLTAFSCTGGARNCPDGGQYASAGGNLTLTIVEMRNLPDLDSFGLAGLETDAYVEALIGDNVRTSGVVWNSLNPKWPPCAEPGCTGESDVARDLNFGFRPAGTEIVVRVWDKDSGFEFGDDLVAQVTLNAIYCSAFSAFKQKLPSNDTSTWAIAEQPMCVEELWIPLSESGDCTDVKSSAPCMRVRMTAIPFQMRTEEVFVSGALVNGGMGGYFPDEESWLYGRVYSSSDTRLLSYYRMADSQGGLLIRSSSTSNNHKGNTSLISTYGYAPYARVTLNFAAQLFVFRRVDDEASSPEWLNTTFGWVETREYAQLMDVAGDLKAVAQNFTPHAINKYGDAEGRGIITGANVALNDTDTTLSMYFIVAVPHESLDVVPAVYSKEFSRGIFLEITIQYGTTFTFLMILVLRYLQRMHWRIERVQSFLAEKVANPNGQLSAAAGSQPKVKEKNDATKGKDKTGATSVKKTKVKKPDIVAQLFFCYRDGENNAQFRRNLYYATWAVNIVIASPVLMLLSWGVTSIVLVTPPAFGFGIVFLGIGALGGIYAAAMWVRTGWRMTRRTLYLFAVAFFGAFVFLFSATFADPKVYVGGEDLDFFSLSSIFLTLNMMPIIWLAFTNDSKLSKSLKQVIAVVGVSKKVTTLKSKFKNLGTLGLKLANAKSDHQIVDLEESRTKRKRKESAFAAILGDHYTVEQSLPGLEYADILKSAFVTPVSTRKRMNRRCYWSALATLVVYCIVASAWTEYGTQALGISITLVLVDLCVYMLHRGKSANNWSAGYVVFLLSSVRVCLAVACGRYWILGHAFLYMVFGTALCREIIGRNLPRMNKQEAGGVTFFGHDPQKERQQQLDVGTTPEFVLGFLSFFYLFLLLGVAFGSDSNQTVHVPVLGQEWPLWIFGVLAFIVVLFVGLSLATSRAFFLQKEQLLSDYAMHVYLFVQPLRLPFMLAAASEILVICSGLFVYASTQSTFILWKKNDYRLVVWPPEDDEEDVLDDDDDGGFLDAAAALEKEAELMRENFVLPPLKGKGNNHVFDSADETFKMPNLPSKSLLGLGGGKAAGVMSPTKKLGLTLPGKSKPTPDKTSTAKTPVAITETGANNTTLAIQPAKPPRFAWLRDLMTGKISCRAFCSRKTWSKKYREADNLSPTANPLLNRNGVANTAPDDDDEDVARPLLDDNAVNNAVLARRKTMALGGDGDIDFAKMTLYQAYKQGFLLPQDHMTIGCFLALLFLVMLYGMILTATENPSWLGQLIWTGAYVLIFTISPTIKFFKTATFTPDMKYCFGGSAVLAWITGFVLFFAVLKADVNQVESLVILSIMVFYPIFLLFAVTLGRWQDENWVITRPIRRTGGACMVAIVLWIFEMYVFVSVAFGGVLTFLLVLFLFITYYVVKWVENDRYLAPVYQRQASLIVLGATVAAIITALTIGMSFFSCLSIVFVVLLLKYSLQFVAGWIVAKRSADESVFYSPYLFPVFSYNAFTNNVVDETHNVLPLYMVFLLVFLWGVAGVMFFDPLGFGVGLCSLVLLAFAGVTAHLCAVTPVQMGFAAKYVNEMILKDASDAAQAVANRRSQPFTLESPEFVEQERREKKAELEFQAIAYGGEARARFHALKAAFNEEMERTDTIVDAEDRAALVAQKDLREHWAPREAEQCRQRMQEFLARRLRRESEGILTEEEESKPGYDEGLVNAREALLEIESGYSCVSGEFGRSLQFVDREFPPDTTSLVGCSHESEIAPQWKVSSAINVASGLFDGGTDPDDVRVGRLDDAWLLSALSIMAASGGVDDGKVDALIDRLFVTKQTSLTGAYALRLYQNCQWETVIVDDYFPVLYDSAEREAAGMDAGDDAELSVSAGAAFAHSRDFEELWVPLVEKAFAKYYGGYAALEGGYVHHALRVLSGCECEEVFLAPAARGALKKTLWQQLKLFRKNRFLLGAASLPSEHADPALRATGLVFDACYVIYDVRDVDGAQLLQLRNPPGDHQEWKGDWSDSSRLWTRRLRKRLGVRKGDDTGDDNTFWMSFDDFCHAFRALYVCRYYDPDKWTAKTLDARFSREDATSSGLTTRHNPGCSGLDNNPHFSLRVSRPTEVIVTVTQVDSRGMAPVTVLPIAVYIVAHQDQKDRARRVTVLNQDNVTAHSGVPARNREVRIQCELAARTYTLLVAAYVSGMEGPFRVHVQSNYPVELQQIWPAAWKTGNSAMVAVPHGTLVERMAEKMKHTVTESAAGAKIMAKTHELADKIAASAAIVDNVMRDEESILEEQLAKQQQEEADEAERQETRLTGKKKKKKTGPDAPQSNPWIEQWDEGAGKPFYFNKQTGMSSWEKPADF</sequence>
<keyword evidence="10" id="KW-0472">Membrane</keyword>
<feature type="transmembrane region" description="Helical" evidence="10">
    <location>
        <begin position="1737"/>
        <end position="1759"/>
    </location>
</feature>
<dbReference type="CDD" id="cd00201">
    <property type="entry name" value="WW"/>
    <property type="match status" value="1"/>
</dbReference>
<dbReference type="Proteomes" id="UP000688947">
    <property type="component" value="Unassembled WGS sequence"/>
</dbReference>
<comment type="caution">
    <text evidence="14">The sequence shown here is derived from an EMBL/GenBank/DDBJ whole genome shotgun (WGS) entry which is preliminary data.</text>
</comment>
<dbReference type="VEuPathDB" id="FungiDB:PC110_g3733"/>
<dbReference type="OrthoDB" id="424753at2759"/>
<feature type="transmembrane region" description="Helical" evidence="10">
    <location>
        <begin position="1095"/>
        <end position="1113"/>
    </location>
</feature>
<dbReference type="Pfam" id="PF04072">
    <property type="entry name" value="LCM"/>
    <property type="match status" value="1"/>
</dbReference>
<protein>
    <submittedName>
        <fullName evidence="14">Uncharacterized protein</fullName>
    </submittedName>
</protein>
<dbReference type="GO" id="GO:0004198">
    <property type="term" value="F:calcium-dependent cysteine-type endopeptidase activity"/>
    <property type="evidence" value="ECO:0007669"/>
    <property type="project" value="InterPro"/>
</dbReference>
<feature type="transmembrane region" description="Helical" evidence="10">
    <location>
        <begin position="1119"/>
        <end position="1137"/>
    </location>
</feature>
<feature type="compositionally biased region" description="Basic and acidic residues" evidence="9">
    <location>
        <begin position="818"/>
        <end position="832"/>
    </location>
</feature>
<keyword evidence="10" id="KW-0812">Transmembrane</keyword>
<accession>A0A8T1UJ54</accession>
<keyword evidence="3" id="KW-0645">Protease</keyword>
<feature type="domain" description="C2" evidence="11">
    <location>
        <begin position="381"/>
        <end position="526"/>
    </location>
</feature>
<feature type="transmembrane region" description="Helical" evidence="10">
    <location>
        <begin position="1832"/>
        <end position="1848"/>
    </location>
</feature>
<feature type="domain" description="Calpain catalytic" evidence="13">
    <location>
        <begin position="2080"/>
        <end position="2404"/>
    </location>
</feature>
<dbReference type="InterPro" id="IPR007213">
    <property type="entry name" value="Ppm1/Ppm2/Tcmp"/>
</dbReference>
<dbReference type="Pfam" id="PF00168">
    <property type="entry name" value="C2"/>
    <property type="match status" value="1"/>
</dbReference>
<feature type="transmembrane region" description="Helical" evidence="10">
    <location>
        <begin position="1860"/>
        <end position="1880"/>
    </location>
</feature>
<gene>
    <name evidence="14" type="ORF">JG687_00007139</name>
</gene>